<keyword evidence="3" id="KW-1185">Reference proteome</keyword>
<dbReference type="KEGG" id="abp:AGABI1DRAFT128312"/>
<dbReference type="SUPFAM" id="SSF81383">
    <property type="entry name" value="F-box domain"/>
    <property type="match status" value="1"/>
</dbReference>
<organism evidence="2 3">
    <name type="scientific">Agaricus bisporus var. burnettii (strain JB137-S8 / ATCC MYA-4627 / FGSC 10392)</name>
    <name type="common">White button mushroom</name>
    <dbReference type="NCBI Taxonomy" id="597362"/>
    <lineage>
        <taxon>Eukaryota</taxon>
        <taxon>Fungi</taxon>
        <taxon>Dikarya</taxon>
        <taxon>Basidiomycota</taxon>
        <taxon>Agaricomycotina</taxon>
        <taxon>Agaricomycetes</taxon>
        <taxon>Agaricomycetidae</taxon>
        <taxon>Agaricales</taxon>
        <taxon>Agaricineae</taxon>
        <taxon>Agaricaceae</taxon>
        <taxon>Agaricus</taxon>
    </lineage>
</organism>
<reference evidence="3" key="1">
    <citation type="journal article" date="2012" name="Proc. Natl. Acad. Sci. U.S.A.">
        <title>Genome sequence of the button mushroom Agaricus bisporus reveals mechanisms governing adaptation to a humic-rich ecological niche.</title>
        <authorList>
            <person name="Morin E."/>
            <person name="Kohler A."/>
            <person name="Baker A.R."/>
            <person name="Foulongne-Oriol M."/>
            <person name="Lombard V."/>
            <person name="Nagy L.G."/>
            <person name="Ohm R.A."/>
            <person name="Patyshakuliyeva A."/>
            <person name="Brun A."/>
            <person name="Aerts A.L."/>
            <person name="Bailey A.M."/>
            <person name="Billette C."/>
            <person name="Coutinho P.M."/>
            <person name="Deakin G."/>
            <person name="Doddapaneni H."/>
            <person name="Floudas D."/>
            <person name="Grimwood J."/>
            <person name="Hilden K."/>
            <person name="Kuees U."/>
            <person name="LaButti K.M."/>
            <person name="Lapidus A."/>
            <person name="Lindquist E.A."/>
            <person name="Lucas S.M."/>
            <person name="Murat C."/>
            <person name="Riley R.W."/>
            <person name="Salamov A.A."/>
            <person name="Schmutz J."/>
            <person name="Subramanian V."/>
            <person name="Woesten H.A.B."/>
            <person name="Xu J."/>
            <person name="Eastwood D.C."/>
            <person name="Foster G.D."/>
            <person name="Sonnenberg A.S."/>
            <person name="Cullen D."/>
            <person name="de Vries R.P."/>
            <person name="Lundell T."/>
            <person name="Hibbett D.S."/>
            <person name="Henrissat B."/>
            <person name="Burton K.S."/>
            <person name="Kerrigan R.W."/>
            <person name="Challen M.P."/>
            <person name="Grigoriev I.V."/>
            <person name="Martin F."/>
        </authorList>
    </citation>
    <scope>NUCLEOTIDE SEQUENCE [LARGE SCALE GENOMIC DNA]</scope>
    <source>
        <strain evidence="3">JB137-S8 / ATCC MYA-4627 / FGSC 10392</strain>
    </source>
</reference>
<accession>K5VXG2</accession>
<dbReference type="RefSeq" id="XP_007329899.1">
    <property type="nucleotide sequence ID" value="XM_007329837.1"/>
</dbReference>
<protein>
    <recommendedName>
        <fullName evidence="1">F-box domain-containing protein</fullName>
    </recommendedName>
</protein>
<gene>
    <name evidence="2" type="ORF">AGABI1DRAFT_128312</name>
</gene>
<dbReference type="InterPro" id="IPR001810">
    <property type="entry name" value="F-box_dom"/>
</dbReference>
<evidence type="ECO:0000313" key="3">
    <source>
        <dbReference type="Proteomes" id="UP000008493"/>
    </source>
</evidence>
<dbReference type="Pfam" id="PF12937">
    <property type="entry name" value="F-box-like"/>
    <property type="match status" value="1"/>
</dbReference>
<name>K5VXG2_AGABU</name>
<dbReference type="GeneID" id="18826801"/>
<dbReference type="Proteomes" id="UP000008493">
    <property type="component" value="Unassembled WGS sequence"/>
</dbReference>
<dbReference type="OrthoDB" id="2885124at2759"/>
<dbReference type="InterPro" id="IPR036047">
    <property type="entry name" value="F-box-like_dom_sf"/>
</dbReference>
<dbReference type="HOGENOM" id="CLU_598468_0_0_1"/>
<evidence type="ECO:0000313" key="2">
    <source>
        <dbReference type="EMBL" id="EKM79149.1"/>
    </source>
</evidence>
<evidence type="ECO:0000259" key="1">
    <source>
        <dbReference type="Pfam" id="PF12937"/>
    </source>
</evidence>
<dbReference type="AlphaFoldDB" id="K5VXG2"/>
<dbReference type="EMBL" id="JH971390">
    <property type="protein sequence ID" value="EKM79149.1"/>
    <property type="molecule type" value="Genomic_DNA"/>
</dbReference>
<dbReference type="InParanoid" id="K5VXG2"/>
<proteinExistence type="predicted"/>
<sequence>MHVQNPGALVSLPIEVLSRIFIYYVDGSDIPALQQTCQTLRSAIMTRQFWYNRIHRLCKEYAVFPPEEELEEYTIAELEQWTLRRYHARNTSPVKLQLHSRNSPMLGFYGDVFLVPGGRWLLIRYGGLSVYFTDLDSSNLDYHLLLDPSNDNARINRCILLGYCIWINHKAPRLSFLFEATAVDGGSDLEFARVYIYQVDLMGHGVGATLVAQIIATFQTPRKNVWRFKHTLNNRYFIRNHGWDSCAVPGVEVVEYSQAMGCLDYPLMDSHTLLNEVYANHLEFINEDVLAVYCEVTCSYQIFNIESSTSSKLLHKIKIDSDSHNFSRIRWTPNASLITFIEGQHHETKTLHALVMPHDSRFHPWTVEIGNLRLVGQNYENIQQSLGIFTSRLWNKTDKSSHFGHKWDYTCELSTCSRPADISILEQDVDQLGILIAFDEDIGRSLHSDGRELNVVDVRAG</sequence>
<feature type="domain" description="F-box" evidence="1">
    <location>
        <begin position="10"/>
        <end position="53"/>
    </location>
</feature>